<dbReference type="Gene3D" id="3.30.420.10">
    <property type="entry name" value="Ribonuclease H-like superfamily/Ribonuclease H"/>
    <property type="match status" value="1"/>
</dbReference>
<sequence>MSTQQDIYAAGSESHPPMLNKENYVPWSSRLLRYTKSRPNGKLIHNSIINGPYVRRMIPEPGDTNREVPMNETFHVQTDDELTEKELKQIEADDQAIQTILLGLPEDIYAAVDSCETTQEIWLRVQQMMKGSDLGIQEKKAKLFNEWERFTSNDGESIESYYYHFLKLMNDLKRNKHFPEKIASNLKFLNNLQPEWSRHVTIVHQTKELHTVDYTQLYDFLKYNQKERISSNPRNRQIAQPRMNMGQDRQMQMVGGNGENLFRQCAGQNVGNLNGYNAVQNVGNQNLNGNDNIVAARAEGNATKHNGNQIRCYNYRGVCHFTRNCTVRPRSRDAAYLHTQLLIAQKEEAGIQLQAEEFDLMVAAADLDEIEEVNANCILMANLQQASTSVTQTDKALVYDSDGSAEYTELLEPIPEPHQVLQNDNNVISEVTSVEQSGETVEQHPVNVEETCALYDSLYQNLAIEVEKVNTKVALGYQNHFYLKQAQKKQQSLYDEKVLLEKHDPPVVHDSEETLQLAQEKTHNWSSSAHQELHKIAKDENFPIVNQVDARVQNFEIQFLKEAAKFVGDFKYLPKEADESLAKHKALELEIERLLRAVVSQDIMSVVQKASVVDTSNLQTELEHTLNPLSQKLENENVELKFRVLNYAKENAHLKTTYKNLFDSISVSHTQTKTIIASFQNELQNTIYENAKLRAQFASFQNELQNTIYENAKLRAQLFKKFFVQKDNTRGTSTNTKFAKQSILGKPPKVGEIHALSKPVTSNTTPTPQESKVVKNDKVIAPGIFRNNPFKTSGEKKHVSNNVRASVRTKPITVSQPPVFTKKDVNSDSNGLSSTGIDNTKTRRPPVFTKNDRVPSASKSSRSKNKGVEVEEHHRNILFSKNKNHMSSACNNIKLDSQNVISKVVCAMCKQYLISINHDVCLRNYVNGKTSCGKKQKANVSIKEKQKKQKPKVKKPKKVGFIERLATPKPSKPRFFLRWSPTRRMFDLKGKIITSSMSESQSDCSKGDNACTSNPMEPTIKWFSNATFSLKEVAFRRNACFIRNLEGVDLLKGDRSINLYTINLHEMASASPICLMARTSSTMSWLWHQRLSHLNFDTINDLAENDLVSGLPKFKYHKEHLCLSCEQGKSKRASHPPKPVQNSRQRLHLLHMDLCGPMRIASINGKRVGISYQVSSVRTPQKIRVVERRNQTLVEAARTMLIFSHAPLFLWAKVIATACFTQNRSIIHHGFNKTPYELINDRKPDISFLHVYGALCYPKNDREDIGNLGAKGDIGFFIGYSDDSCAYRVYNQRTKKIIETMNVSFDELSAMAFEQPIQAQQVHQMSTTSTSIADSASIPTNSSSQATNSPNTSQDVDELNSQQQHVQQQEIQAHLQSKTVADNVPNAFDANTFVNPFANPSTSAAESSSSQNVDPSNMHTLDVWVLVHAPDNSSPLTLKWLFKNKHDKEQTVIQNKSRLVVRGYHQEEGIDFEESFTSVARMEAIRIFLAYATHKSFSVFQMDVKTAFLHGSLKEVVYVCQPEAFIDADHASHVYKLKKALYGLKQAPRVWYDELSTFLLQNHFFKGTIDPTLFIRRSHDDIIVVHVYVDDIIFGSTHPRPDIVHATCLCARYQAKPTEKHLKEVKSIFRYLRGTINTGLWYSKDSGFELTRFSDADYAGCKDNFKSTSAGAQILGIVPTEMELELEQSQQGSSHEVSALADLGASINLMPLSVWKKLGLPELISPRMTLELANRAICTLAGIAGDVFVPVRKFTFRADFVIVDYESDPRVPLILGRPFLRTARALISVHGEEMILHDGDERLTLNMRHDTSSYSNQPHKESINMINIYNDSYDDYLEDLFATNHLSGNPTFSSHTDLTSPEVINPLSGNTTSSSPDHLLEEFTDELALITFPPRNNDFLFDIEFDLREIKYLLNRDPTKEMDSILEDSVDEGNLADPNNDLADTIPEMFTNEHTLDYSSPPLYDDVDDDLVEHESDNDDVYDDPFDSKEDKIKKSKLLIDELDPPRSSDFLPSPKCDRSSMRIFLRLILCLQPITRTKYLIRDFNPSLYEIPFHKEVPGSETLLSFLFKNEKKVLNHGILTSK</sequence>
<dbReference type="PANTHER" id="PTHR42648:SF18">
    <property type="entry name" value="RETROTRANSPOSON, UNCLASSIFIED-LIKE PROTEIN"/>
    <property type="match status" value="1"/>
</dbReference>
<dbReference type="InterPro" id="IPR043502">
    <property type="entry name" value="DNA/RNA_pol_sf"/>
</dbReference>
<dbReference type="PANTHER" id="PTHR42648">
    <property type="entry name" value="TRANSPOSASE, PUTATIVE-RELATED"/>
    <property type="match status" value="1"/>
</dbReference>
<evidence type="ECO:0000256" key="3">
    <source>
        <dbReference type="SAM" id="MobiDB-lite"/>
    </source>
</evidence>
<dbReference type="Pfam" id="PF14223">
    <property type="entry name" value="Retrotran_gag_2"/>
    <property type="match status" value="1"/>
</dbReference>
<organism evidence="5">
    <name type="scientific">Tanacetum cinerariifolium</name>
    <name type="common">Dalmatian daisy</name>
    <name type="synonym">Chrysanthemum cinerariifolium</name>
    <dbReference type="NCBI Taxonomy" id="118510"/>
    <lineage>
        <taxon>Eukaryota</taxon>
        <taxon>Viridiplantae</taxon>
        <taxon>Streptophyta</taxon>
        <taxon>Embryophyta</taxon>
        <taxon>Tracheophyta</taxon>
        <taxon>Spermatophyta</taxon>
        <taxon>Magnoliopsida</taxon>
        <taxon>eudicotyledons</taxon>
        <taxon>Gunneridae</taxon>
        <taxon>Pentapetalae</taxon>
        <taxon>asterids</taxon>
        <taxon>campanulids</taxon>
        <taxon>Asterales</taxon>
        <taxon>Asteraceae</taxon>
        <taxon>Asteroideae</taxon>
        <taxon>Anthemideae</taxon>
        <taxon>Anthemidinae</taxon>
        <taxon>Tanacetum</taxon>
    </lineage>
</organism>
<dbReference type="CDD" id="cd00303">
    <property type="entry name" value="retropepsin_like"/>
    <property type="match status" value="1"/>
</dbReference>
<dbReference type="SUPFAM" id="SSF56672">
    <property type="entry name" value="DNA/RNA polymerases"/>
    <property type="match status" value="1"/>
</dbReference>
<proteinExistence type="predicted"/>
<dbReference type="InterPro" id="IPR025724">
    <property type="entry name" value="GAG-pre-integrase_dom"/>
</dbReference>
<evidence type="ECO:0000256" key="1">
    <source>
        <dbReference type="ARBA" id="ARBA00022723"/>
    </source>
</evidence>
<dbReference type="InterPro" id="IPR036397">
    <property type="entry name" value="RNaseH_sf"/>
</dbReference>
<dbReference type="Pfam" id="PF25597">
    <property type="entry name" value="SH3_retrovirus"/>
    <property type="match status" value="1"/>
</dbReference>
<feature type="region of interest" description="Disordered" evidence="3">
    <location>
        <begin position="1853"/>
        <end position="1877"/>
    </location>
</feature>
<dbReference type="PROSITE" id="PS50994">
    <property type="entry name" value="INTEGRASE"/>
    <property type="match status" value="1"/>
</dbReference>
<accession>A0A6L2KF38</accession>
<dbReference type="Pfam" id="PF07727">
    <property type="entry name" value="RVT_2"/>
    <property type="match status" value="1"/>
</dbReference>
<dbReference type="Gene3D" id="2.40.70.10">
    <property type="entry name" value="Acid Proteases"/>
    <property type="match status" value="1"/>
</dbReference>
<feature type="region of interest" description="Disordered" evidence="3">
    <location>
        <begin position="1967"/>
        <end position="1987"/>
    </location>
</feature>
<keyword evidence="1" id="KW-0479">Metal-binding</keyword>
<feature type="compositionally biased region" description="Low complexity" evidence="3">
    <location>
        <begin position="1326"/>
        <end position="1340"/>
    </location>
</feature>
<feature type="compositionally biased region" description="Polar residues" evidence="3">
    <location>
        <begin position="827"/>
        <end position="839"/>
    </location>
</feature>
<comment type="caution">
    <text evidence="5">The sequence shown here is derived from an EMBL/GenBank/DDBJ whole genome shotgun (WGS) entry which is preliminary data.</text>
</comment>
<evidence type="ECO:0000313" key="5">
    <source>
        <dbReference type="EMBL" id="GEU47996.1"/>
    </source>
</evidence>
<feature type="compositionally biased region" description="Low complexity" evidence="3">
    <location>
        <begin position="1362"/>
        <end position="1373"/>
    </location>
</feature>
<gene>
    <name evidence="5" type="ORF">Tci_019974</name>
</gene>
<name>A0A6L2KF38_TANCI</name>
<feature type="compositionally biased region" description="Polar residues" evidence="3">
    <location>
        <begin position="1341"/>
        <end position="1354"/>
    </location>
</feature>
<dbReference type="Pfam" id="PF13976">
    <property type="entry name" value="gag_pre-integrs"/>
    <property type="match status" value="1"/>
</dbReference>
<feature type="region of interest" description="Disordered" evidence="3">
    <location>
        <begin position="1322"/>
        <end position="1373"/>
    </location>
</feature>
<dbReference type="GO" id="GO:0015074">
    <property type="term" value="P:DNA integration"/>
    <property type="evidence" value="ECO:0007669"/>
    <property type="project" value="InterPro"/>
</dbReference>
<feature type="region of interest" description="Disordered" evidence="3">
    <location>
        <begin position="810"/>
        <end position="872"/>
    </location>
</feature>
<protein>
    <submittedName>
        <fullName evidence="5">Retrovirus-related Pol polyprotein from transposon TNT 1-94</fullName>
    </submittedName>
</protein>
<dbReference type="GO" id="GO:0016787">
    <property type="term" value="F:hydrolase activity"/>
    <property type="evidence" value="ECO:0007669"/>
    <property type="project" value="UniProtKB-KW"/>
</dbReference>
<dbReference type="InterPro" id="IPR012337">
    <property type="entry name" value="RNaseH-like_sf"/>
</dbReference>
<reference evidence="5" key="1">
    <citation type="journal article" date="2019" name="Sci. Rep.">
        <title>Draft genome of Tanacetum cinerariifolium, the natural source of mosquito coil.</title>
        <authorList>
            <person name="Yamashiro T."/>
            <person name="Shiraishi A."/>
            <person name="Satake H."/>
            <person name="Nakayama K."/>
        </authorList>
    </citation>
    <scope>NUCLEOTIDE SEQUENCE</scope>
</reference>
<dbReference type="InterPro" id="IPR057670">
    <property type="entry name" value="SH3_retrovirus"/>
</dbReference>
<feature type="compositionally biased region" description="Acidic residues" evidence="3">
    <location>
        <begin position="1967"/>
        <end position="1985"/>
    </location>
</feature>
<dbReference type="SUPFAM" id="SSF53098">
    <property type="entry name" value="Ribonuclease H-like"/>
    <property type="match status" value="1"/>
</dbReference>
<dbReference type="GO" id="GO:0046872">
    <property type="term" value="F:metal ion binding"/>
    <property type="evidence" value="ECO:0007669"/>
    <property type="project" value="UniProtKB-KW"/>
</dbReference>
<feature type="domain" description="Integrase catalytic" evidence="4">
    <location>
        <begin position="1166"/>
        <end position="1243"/>
    </location>
</feature>
<feature type="compositionally biased region" description="Polar residues" evidence="3">
    <location>
        <begin position="1867"/>
        <end position="1876"/>
    </location>
</feature>
<keyword evidence="2" id="KW-0378">Hydrolase</keyword>
<dbReference type="InterPro" id="IPR001584">
    <property type="entry name" value="Integrase_cat-core"/>
</dbReference>
<evidence type="ECO:0000256" key="2">
    <source>
        <dbReference type="ARBA" id="ARBA00022801"/>
    </source>
</evidence>
<dbReference type="EMBL" id="BKCJ010002356">
    <property type="protein sequence ID" value="GEU47996.1"/>
    <property type="molecule type" value="Genomic_DNA"/>
</dbReference>
<feature type="region of interest" description="Disordered" evidence="3">
    <location>
        <begin position="936"/>
        <end position="957"/>
    </location>
</feature>
<dbReference type="InterPro" id="IPR013103">
    <property type="entry name" value="RVT_2"/>
</dbReference>
<evidence type="ECO:0000259" key="4">
    <source>
        <dbReference type="PROSITE" id="PS50994"/>
    </source>
</evidence>
<dbReference type="InterPro" id="IPR039537">
    <property type="entry name" value="Retrotran_Ty1/copia-like"/>
</dbReference>
<dbReference type="InterPro" id="IPR021109">
    <property type="entry name" value="Peptidase_aspartic_dom_sf"/>
</dbReference>
<feature type="compositionally biased region" description="Basic residues" evidence="3">
    <location>
        <begin position="945"/>
        <end position="957"/>
    </location>
</feature>
<dbReference type="GO" id="GO:0003676">
    <property type="term" value="F:nucleic acid binding"/>
    <property type="evidence" value="ECO:0007669"/>
    <property type="project" value="InterPro"/>
</dbReference>